<dbReference type="AlphaFoldDB" id="A0A081NM11"/>
<sequence length="149" mass="17609">MDSKTDKARYKANLIKQQSLCERNFHKLMHLLPDLESNDNVALSFYFAGQEGRALFQVLERAPFTTVLQVDLDAAWGEWLKLPEFRIRIYLDVRMAEIISVNQDRHFKAIYPYPNEKMLLPDEKEQLNQLFSEWLNFCLSHGFNQNIQV</sequence>
<protein>
    <recommendedName>
        <fullName evidence="3">Dehydrogenase</fullName>
    </recommendedName>
</protein>
<dbReference type="PANTHER" id="PTHR38774">
    <property type="entry name" value="CYTOPLASMIC PROTEIN-RELATED"/>
    <property type="match status" value="1"/>
</dbReference>
<evidence type="ECO:0000313" key="2">
    <source>
        <dbReference type="Proteomes" id="UP000028073"/>
    </source>
</evidence>
<dbReference type="eggNOG" id="COG3151">
    <property type="taxonomic scope" value="Bacteria"/>
</dbReference>
<dbReference type="EMBL" id="JOKH01000001">
    <property type="protein sequence ID" value="KEQ19484.1"/>
    <property type="molecule type" value="Genomic_DNA"/>
</dbReference>
<keyword evidence="2" id="KW-1185">Reference proteome</keyword>
<dbReference type="STRING" id="1137799.GZ78_06010"/>
<reference evidence="1 2" key="1">
    <citation type="submission" date="2014-06" db="EMBL/GenBank/DDBJ databases">
        <title>Whole Genome Sequences of Three Symbiotic Endozoicomonas Bacteria.</title>
        <authorList>
            <person name="Neave M.J."/>
            <person name="Apprill A."/>
            <person name="Voolstra C.R."/>
        </authorList>
    </citation>
    <scope>NUCLEOTIDE SEQUENCE [LARGE SCALE GENOMIC DNA]</scope>
    <source>
        <strain evidence="1 2">DSM 25634</strain>
    </source>
</reference>
<dbReference type="OrthoDB" id="9793663at2"/>
<name>A0A081NM11_9GAMM</name>
<organism evidence="1 2">
    <name type="scientific">Endozoicomonas numazuensis</name>
    <dbReference type="NCBI Taxonomy" id="1137799"/>
    <lineage>
        <taxon>Bacteria</taxon>
        <taxon>Pseudomonadati</taxon>
        <taxon>Pseudomonadota</taxon>
        <taxon>Gammaproteobacteria</taxon>
        <taxon>Oceanospirillales</taxon>
        <taxon>Endozoicomonadaceae</taxon>
        <taxon>Endozoicomonas</taxon>
    </lineage>
</organism>
<dbReference type="Pfam" id="PF06853">
    <property type="entry name" value="DUF1249"/>
    <property type="match status" value="1"/>
</dbReference>
<accession>A0A081NM11</accession>
<dbReference type="InterPro" id="IPR009659">
    <property type="entry name" value="DUF1249"/>
</dbReference>
<dbReference type="RefSeq" id="WP_034834250.1">
    <property type="nucleotide sequence ID" value="NZ_JOKH01000001.1"/>
</dbReference>
<proteinExistence type="predicted"/>
<dbReference type="Proteomes" id="UP000028073">
    <property type="component" value="Unassembled WGS sequence"/>
</dbReference>
<evidence type="ECO:0008006" key="3">
    <source>
        <dbReference type="Google" id="ProtNLM"/>
    </source>
</evidence>
<comment type="caution">
    <text evidence="1">The sequence shown here is derived from an EMBL/GenBank/DDBJ whole genome shotgun (WGS) entry which is preliminary data.</text>
</comment>
<gene>
    <name evidence="1" type="ORF">GZ78_06010</name>
</gene>
<dbReference type="PANTHER" id="PTHR38774:SF1">
    <property type="entry name" value="CYTOPLASMIC PROTEIN"/>
    <property type="match status" value="1"/>
</dbReference>
<evidence type="ECO:0000313" key="1">
    <source>
        <dbReference type="EMBL" id="KEQ19484.1"/>
    </source>
</evidence>